<feature type="compositionally biased region" description="Polar residues" evidence="10">
    <location>
        <begin position="427"/>
        <end position="458"/>
    </location>
</feature>
<dbReference type="RefSeq" id="XP_018734891.1">
    <property type="nucleotide sequence ID" value="XM_018882620.1"/>
</dbReference>
<comment type="function">
    <text evidence="9">Component of the Mediator complex, a coactivator involved in the regulated transcription of nearly all RNA polymerase II-dependent genes. Mediator functions as a bridge to convey information from gene-specific regulatory proteins to the basal RNA polymerase II transcription machinery. Mediator is recruited to promoters by direct interactions with regulatory proteins and serves as a scaffold for the assembly of a functional preinitiation complex with RNA polymerase II and the general transcription factors.</text>
</comment>
<dbReference type="GO" id="GO:0006357">
    <property type="term" value="P:regulation of transcription by RNA polymerase II"/>
    <property type="evidence" value="ECO:0007669"/>
    <property type="project" value="InterPro"/>
</dbReference>
<proteinExistence type="inferred from homology"/>
<evidence type="ECO:0000256" key="2">
    <source>
        <dbReference type="ARBA" id="ARBA00007813"/>
    </source>
</evidence>
<evidence type="ECO:0000256" key="3">
    <source>
        <dbReference type="ARBA" id="ARBA00019619"/>
    </source>
</evidence>
<accession>A0A167D2Y4</accession>
<dbReference type="Proteomes" id="UP000189580">
    <property type="component" value="Chromosome a"/>
</dbReference>
<feature type="domain" description="Mediator complex subunit MED14 N-terminal" evidence="11">
    <location>
        <begin position="48"/>
        <end position="235"/>
    </location>
</feature>
<keyword evidence="4 9" id="KW-0805">Transcription regulation</keyword>
<dbReference type="GO" id="GO:0016592">
    <property type="term" value="C:mediator complex"/>
    <property type="evidence" value="ECO:0007669"/>
    <property type="project" value="UniProtKB-UniRule"/>
</dbReference>
<comment type="similarity">
    <text evidence="2 9">Belongs to the Mediator complex subunit 14 family.</text>
</comment>
<comment type="subcellular location">
    <subcellularLocation>
        <location evidence="1 9">Nucleus</location>
    </subcellularLocation>
</comment>
<sequence>MTEPDSVVSPLKKNGIVPGDSTDHALVDQNLNHKQAGPPEIPHITSNYVPLSQIIASLTIHSHAELQNVLETLPSVKSDHAKKRRLLDYLVKSRREFVKLYVLSKWTNVSKDISQCIDVVSWLTGQQNCFNNVVNVLYTIERGLGGAKMRDPDIETALEVLKFGKPLQKGYHDFVPLKPLSPKLVLSTLHDLNVLLSIRLALSEDLPSEYRNYEISDGRVKFTIGDSFIVGLGVADDSVDAQFFFIDFRFSFEGTNKIVPPLNVSSRLEKIVNSMLADKTKSLTDVFHWLLRFTLNYKLSIVNDQLATLERGLWSGVLTHQFYPDKSLLIVNYWTGRPGPRNIIRIGLSKAHKIMVCWQREGRDVADSLLQSSPVVSSFGQYDLNVEALLNEIISLHIHYIIEHIYNALEEADSSSGLTTSSRSGAGNVSSTGISTASGHNTNQSNDVSASSGPANTTDRSEDQSETASVVVLSPDKIKIQLCGLKYITFSIDPLGGKCVLQTPTQLILSAEKNLNELADVVSQGPDIFFKLRYISLQEEITQRAKAAGWVANNNINISSDDMKRHFYDKDPNTVSVFPLRLPQWAPSWFLLVSLGRNRHPKWYMSRLECSGRSRLPSI</sequence>
<evidence type="ECO:0000313" key="12">
    <source>
        <dbReference type="EMBL" id="ANB12414.1"/>
    </source>
</evidence>
<dbReference type="InterPro" id="IPR055122">
    <property type="entry name" value="Med14_N"/>
</dbReference>
<comment type="subunit">
    <text evidence="9">Component of the Mediator complex.</text>
</comment>
<dbReference type="InterPro" id="IPR013947">
    <property type="entry name" value="Mediator_Med14"/>
</dbReference>
<dbReference type="GeneID" id="30037724"/>
<gene>
    <name evidence="12" type="primary">RGR1</name>
    <name evidence="12" type="ORF">AWJ20_667</name>
</gene>
<evidence type="ECO:0000256" key="4">
    <source>
        <dbReference type="ARBA" id="ARBA00023015"/>
    </source>
</evidence>
<keyword evidence="7 9" id="KW-0539">Nucleus</keyword>
<dbReference type="EMBL" id="CP014501">
    <property type="protein sequence ID" value="ANB12414.1"/>
    <property type="molecule type" value="Genomic_DNA"/>
</dbReference>
<dbReference type="PANTHER" id="PTHR12809">
    <property type="entry name" value="MEDIATOR COMPLEX SUBUNIT"/>
    <property type="match status" value="1"/>
</dbReference>
<keyword evidence="5 9" id="KW-0010">Activator</keyword>
<dbReference type="GO" id="GO:0003712">
    <property type="term" value="F:transcription coregulator activity"/>
    <property type="evidence" value="ECO:0007669"/>
    <property type="project" value="UniProtKB-UniRule"/>
</dbReference>
<dbReference type="KEGG" id="slb:AWJ20_667"/>
<evidence type="ECO:0000259" key="11">
    <source>
        <dbReference type="Pfam" id="PF08638"/>
    </source>
</evidence>
<name>A0A167D2Y4_9ASCO</name>
<keyword evidence="13" id="KW-1185">Reference proteome</keyword>
<dbReference type="OrthoDB" id="205099at2759"/>
<dbReference type="PANTHER" id="PTHR12809:SF2">
    <property type="entry name" value="MEDIATOR OF RNA POLYMERASE II TRANSCRIPTION SUBUNIT 14"/>
    <property type="match status" value="1"/>
</dbReference>
<dbReference type="Pfam" id="PF26204">
    <property type="entry name" value="Med14_fung"/>
    <property type="match status" value="1"/>
</dbReference>
<evidence type="ECO:0000313" key="13">
    <source>
        <dbReference type="Proteomes" id="UP000189580"/>
    </source>
</evidence>
<dbReference type="GO" id="GO:0070847">
    <property type="term" value="C:core mediator complex"/>
    <property type="evidence" value="ECO:0007669"/>
    <property type="project" value="TreeGrafter"/>
</dbReference>
<evidence type="ECO:0000256" key="10">
    <source>
        <dbReference type="SAM" id="MobiDB-lite"/>
    </source>
</evidence>
<organism evidence="12 13">
    <name type="scientific">Sugiyamaella lignohabitans</name>
    <dbReference type="NCBI Taxonomy" id="796027"/>
    <lineage>
        <taxon>Eukaryota</taxon>
        <taxon>Fungi</taxon>
        <taxon>Dikarya</taxon>
        <taxon>Ascomycota</taxon>
        <taxon>Saccharomycotina</taxon>
        <taxon>Dipodascomycetes</taxon>
        <taxon>Dipodascales</taxon>
        <taxon>Trichomonascaceae</taxon>
        <taxon>Sugiyamaella</taxon>
    </lineage>
</organism>
<evidence type="ECO:0000256" key="5">
    <source>
        <dbReference type="ARBA" id="ARBA00023159"/>
    </source>
</evidence>
<evidence type="ECO:0000256" key="8">
    <source>
        <dbReference type="ARBA" id="ARBA00032007"/>
    </source>
</evidence>
<dbReference type="AlphaFoldDB" id="A0A167D2Y4"/>
<evidence type="ECO:0000256" key="6">
    <source>
        <dbReference type="ARBA" id="ARBA00023163"/>
    </source>
</evidence>
<reference evidence="12 13" key="1">
    <citation type="submission" date="2016-02" db="EMBL/GenBank/DDBJ databases">
        <title>Complete genome sequence and transcriptome regulation of the pentose utilising yeast Sugiyamaella lignohabitans.</title>
        <authorList>
            <person name="Bellasio M."/>
            <person name="Peymann A."/>
            <person name="Valli M."/>
            <person name="Sipitzky M."/>
            <person name="Graf A."/>
            <person name="Sauer M."/>
            <person name="Marx H."/>
            <person name="Mattanovich D."/>
        </authorList>
    </citation>
    <scope>NUCLEOTIDE SEQUENCE [LARGE SCALE GENOMIC DNA]</scope>
    <source>
        <strain evidence="12 13">CBS 10342</strain>
    </source>
</reference>
<evidence type="ECO:0000256" key="1">
    <source>
        <dbReference type="ARBA" id="ARBA00004123"/>
    </source>
</evidence>
<dbReference type="Pfam" id="PF08638">
    <property type="entry name" value="Med14"/>
    <property type="match status" value="1"/>
</dbReference>
<feature type="region of interest" description="Disordered" evidence="10">
    <location>
        <begin position="417"/>
        <end position="468"/>
    </location>
</feature>
<keyword evidence="6 9" id="KW-0804">Transcription</keyword>
<evidence type="ECO:0000256" key="7">
    <source>
        <dbReference type="ARBA" id="ARBA00023242"/>
    </source>
</evidence>
<protein>
    <recommendedName>
        <fullName evidence="3 9">Mediator of RNA polymerase II transcription subunit 14</fullName>
    </recommendedName>
    <alternativeName>
        <fullName evidence="8 9">Mediator complex subunit 14</fullName>
    </alternativeName>
</protein>
<evidence type="ECO:0000256" key="9">
    <source>
        <dbReference type="RuleBase" id="RU365082"/>
    </source>
</evidence>